<comment type="subcellular location">
    <subcellularLocation>
        <location evidence="12">Cell inner membrane</location>
        <topology evidence="12">Lipid-anchor</topology>
        <orientation evidence="12">Periplasmic side</orientation>
    </subcellularLocation>
</comment>
<proteinExistence type="inferred from homology"/>
<feature type="binding site" evidence="11">
    <location>
        <position position="283"/>
    </location>
    <ligand>
        <name>Mg(2+)</name>
        <dbReference type="ChEBI" id="CHEBI:18420"/>
    </ligand>
</feature>
<keyword evidence="12" id="KW-0472">Membrane</keyword>
<evidence type="ECO:0000256" key="8">
    <source>
        <dbReference type="ARBA" id="ARBA00031306"/>
    </source>
</evidence>
<reference evidence="13 14" key="1">
    <citation type="submission" date="2018-05" db="EMBL/GenBank/DDBJ databases">
        <title>Marinilabilia rubrum sp. nov., isolated from saltern sediment.</title>
        <authorList>
            <person name="Zhang R."/>
        </authorList>
    </citation>
    <scope>NUCLEOTIDE SEQUENCE [LARGE SCALE GENOMIC DNA]</scope>
    <source>
        <strain evidence="13 14">WTE16</strain>
    </source>
</reference>
<dbReference type="EC" id="2.7.1.180" evidence="1 10"/>
<dbReference type="RefSeq" id="WP_109264041.1">
    <property type="nucleotide sequence ID" value="NZ_QEWP01000005.1"/>
</dbReference>
<keyword evidence="6 10" id="KW-0274">FAD</keyword>
<name>A0A2U2BA41_9BACT</name>
<comment type="catalytic activity">
    <reaction evidence="9 10 12">
        <text>L-threonyl-[protein] + FAD = FMN-L-threonyl-[protein] + AMP + H(+)</text>
        <dbReference type="Rhea" id="RHEA:36847"/>
        <dbReference type="Rhea" id="RHEA-COMP:11060"/>
        <dbReference type="Rhea" id="RHEA-COMP:11061"/>
        <dbReference type="ChEBI" id="CHEBI:15378"/>
        <dbReference type="ChEBI" id="CHEBI:30013"/>
        <dbReference type="ChEBI" id="CHEBI:57692"/>
        <dbReference type="ChEBI" id="CHEBI:74257"/>
        <dbReference type="ChEBI" id="CHEBI:456215"/>
        <dbReference type="EC" id="2.7.1.180"/>
    </reaction>
</comment>
<evidence type="ECO:0000313" key="14">
    <source>
        <dbReference type="Proteomes" id="UP000244956"/>
    </source>
</evidence>
<feature type="binding site" evidence="11">
    <location>
        <position position="287"/>
    </location>
    <ligand>
        <name>Mg(2+)</name>
        <dbReference type="ChEBI" id="CHEBI:18420"/>
    </ligand>
</feature>
<evidence type="ECO:0000256" key="2">
    <source>
        <dbReference type="ARBA" id="ARBA00016337"/>
    </source>
</evidence>
<keyword evidence="14" id="KW-1185">Reference proteome</keyword>
<keyword evidence="7 10" id="KW-0460">Magnesium</keyword>
<evidence type="ECO:0000256" key="11">
    <source>
        <dbReference type="PIRSR" id="PIRSR006268-2"/>
    </source>
</evidence>
<sequence>MKSFSILALILLVFTSCQDNSKWIKNQGRVFGTFYHLTYESPEGKDLQNKVLAALDSVNQSLSTYDSTSVISLFNRSDNKATTDAHFRNVFSSAQDITRKTNGAFDMTVAPLVNAWGFGFTNRQRMTPSTIDSLLTLIGMEHVEMKEDFIYKDKKEVMLDASAIAKGYGVDVAASVLERNGCNNYLVEIGGEVTTKGLNTRNTKWRVGIDRPIDDPSASNREIQLIIGLSGQALATSGNYRQFYIDEETGQKYAHTINPKTGNPVDHTLLSASIISDDCMTADAFATACMVMGLDKSLELLKKHPELDGCFIYDTEDGMNVTWTEGFDKYIVE</sequence>
<dbReference type="GO" id="GO:0046872">
    <property type="term" value="F:metal ion binding"/>
    <property type="evidence" value="ECO:0007669"/>
    <property type="project" value="UniProtKB-UniRule"/>
</dbReference>
<evidence type="ECO:0000256" key="6">
    <source>
        <dbReference type="ARBA" id="ARBA00022827"/>
    </source>
</evidence>
<dbReference type="PANTHER" id="PTHR30040">
    <property type="entry name" value="THIAMINE BIOSYNTHESIS LIPOPROTEIN APBE"/>
    <property type="match status" value="1"/>
</dbReference>
<protein>
    <recommendedName>
        <fullName evidence="2 10">FAD:protein FMN transferase</fullName>
        <ecNumber evidence="1 10">2.7.1.180</ecNumber>
    </recommendedName>
    <alternativeName>
        <fullName evidence="8 10">Flavin transferase</fullName>
    </alternativeName>
</protein>
<organism evidence="13 14">
    <name type="scientific">Marinilabilia rubra</name>
    <dbReference type="NCBI Taxonomy" id="2162893"/>
    <lineage>
        <taxon>Bacteria</taxon>
        <taxon>Pseudomonadati</taxon>
        <taxon>Bacteroidota</taxon>
        <taxon>Bacteroidia</taxon>
        <taxon>Marinilabiliales</taxon>
        <taxon>Marinilabiliaceae</taxon>
        <taxon>Marinilabilia</taxon>
    </lineage>
</organism>
<comment type="cofactor">
    <cofactor evidence="11">
        <name>Mg(2+)</name>
        <dbReference type="ChEBI" id="CHEBI:18420"/>
    </cofactor>
    <cofactor evidence="11">
        <name>Mn(2+)</name>
        <dbReference type="ChEBI" id="CHEBI:29035"/>
    </cofactor>
    <text evidence="11">Magnesium. Can also use manganese.</text>
</comment>
<dbReference type="AlphaFoldDB" id="A0A2U2BA41"/>
<keyword evidence="12" id="KW-1003">Cell membrane</keyword>
<dbReference type="PROSITE" id="PS51257">
    <property type="entry name" value="PROKAR_LIPOPROTEIN"/>
    <property type="match status" value="1"/>
</dbReference>
<evidence type="ECO:0000313" key="13">
    <source>
        <dbReference type="EMBL" id="PWD99940.1"/>
    </source>
</evidence>
<evidence type="ECO:0000256" key="12">
    <source>
        <dbReference type="RuleBase" id="RU363002"/>
    </source>
</evidence>
<dbReference type="Proteomes" id="UP000244956">
    <property type="component" value="Unassembled WGS sequence"/>
</dbReference>
<keyword evidence="12" id="KW-0449">Lipoprotein</keyword>
<dbReference type="Pfam" id="PF02424">
    <property type="entry name" value="ApbE"/>
    <property type="match status" value="1"/>
</dbReference>
<keyword evidence="12" id="KW-0997">Cell inner membrane</keyword>
<keyword evidence="3 10" id="KW-0285">Flavoprotein</keyword>
<evidence type="ECO:0000256" key="9">
    <source>
        <dbReference type="ARBA" id="ARBA00048540"/>
    </source>
</evidence>
<dbReference type="PIRSF" id="PIRSF006268">
    <property type="entry name" value="ApbE"/>
    <property type="match status" value="1"/>
</dbReference>
<dbReference type="InterPro" id="IPR024932">
    <property type="entry name" value="ApbE"/>
</dbReference>
<dbReference type="OrthoDB" id="9778595at2"/>
<dbReference type="SUPFAM" id="SSF143631">
    <property type="entry name" value="ApbE-like"/>
    <property type="match status" value="1"/>
</dbReference>
<gene>
    <name evidence="13" type="ORF">DDZ16_08620</name>
</gene>
<dbReference type="GO" id="GO:0016740">
    <property type="term" value="F:transferase activity"/>
    <property type="evidence" value="ECO:0007669"/>
    <property type="project" value="UniProtKB-UniRule"/>
</dbReference>
<evidence type="ECO:0000256" key="7">
    <source>
        <dbReference type="ARBA" id="ARBA00022842"/>
    </source>
</evidence>
<comment type="function">
    <text evidence="12">Flavin transferase that catalyzes the transfer of the FMN moiety of FAD and its covalent binding to the hydroxyl group of a threonine residue in a target flavoprotein.</text>
</comment>
<dbReference type="PANTHER" id="PTHR30040:SF2">
    <property type="entry name" value="FAD:PROTEIN FMN TRANSFERASE"/>
    <property type="match status" value="1"/>
</dbReference>
<accession>A0A2U2BA41</accession>
<comment type="caution">
    <text evidence="13">The sequence shown here is derived from an EMBL/GenBank/DDBJ whole genome shotgun (WGS) entry which is preliminary data.</text>
</comment>
<dbReference type="GO" id="GO:0005886">
    <property type="term" value="C:plasma membrane"/>
    <property type="evidence" value="ECO:0007669"/>
    <property type="project" value="UniProtKB-SubCell"/>
</dbReference>
<dbReference type="InterPro" id="IPR003374">
    <property type="entry name" value="ApbE-like_sf"/>
</dbReference>
<evidence type="ECO:0000256" key="3">
    <source>
        <dbReference type="ARBA" id="ARBA00022630"/>
    </source>
</evidence>
<evidence type="ECO:0000256" key="4">
    <source>
        <dbReference type="ARBA" id="ARBA00022679"/>
    </source>
</evidence>
<keyword evidence="4 10" id="KW-0808">Transferase</keyword>
<evidence type="ECO:0000256" key="5">
    <source>
        <dbReference type="ARBA" id="ARBA00022723"/>
    </source>
</evidence>
<dbReference type="EMBL" id="QEWP01000005">
    <property type="protein sequence ID" value="PWD99940.1"/>
    <property type="molecule type" value="Genomic_DNA"/>
</dbReference>
<feature type="binding site" evidence="11">
    <location>
        <position position="163"/>
    </location>
    <ligand>
        <name>Mg(2+)</name>
        <dbReference type="ChEBI" id="CHEBI:18420"/>
    </ligand>
</feature>
<comment type="similarity">
    <text evidence="10 12">Belongs to the ApbE family.</text>
</comment>
<dbReference type="Gene3D" id="3.10.520.10">
    <property type="entry name" value="ApbE-like domains"/>
    <property type="match status" value="1"/>
</dbReference>
<keyword evidence="5 10" id="KW-0479">Metal-binding</keyword>
<evidence type="ECO:0000256" key="10">
    <source>
        <dbReference type="PIRNR" id="PIRNR006268"/>
    </source>
</evidence>
<evidence type="ECO:0000256" key="1">
    <source>
        <dbReference type="ARBA" id="ARBA00011955"/>
    </source>
</evidence>